<evidence type="ECO:0000313" key="1">
    <source>
        <dbReference type="EMBL" id="KAK8760359.1"/>
    </source>
</evidence>
<keyword evidence="2" id="KW-1185">Reference proteome</keyword>
<reference evidence="1 2" key="1">
    <citation type="journal article" date="2023" name="Arcadia Sci">
        <title>De novo assembly of a long-read Amblyomma americanum tick genome.</title>
        <authorList>
            <person name="Chou S."/>
            <person name="Poskanzer K.E."/>
            <person name="Rollins M."/>
            <person name="Thuy-Boun P.S."/>
        </authorList>
    </citation>
    <scope>NUCLEOTIDE SEQUENCE [LARGE SCALE GENOMIC DNA]</scope>
    <source>
        <strain evidence="1">F_SG_1</strain>
        <tissue evidence="1">Salivary glands</tissue>
    </source>
</reference>
<protein>
    <submittedName>
        <fullName evidence="1">Uncharacterized protein</fullName>
    </submittedName>
</protein>
<accession>A0AAQ4DD19</accession>
<organism evidence="1 2">
    <name type="scientific">Amblyomma americanum</name>
    <name type="common">Lone star tick</name>
    <dbReference type="NCBI Taxonomy" id="6943"/>
    <lineage>
        <taxon>Eukaryota</taxon>
        <taxon>Metazoa</taxon>
        <taxon>Ecdysozoa</taxon>
        <taxon>Arthropoda</taxon>
        <taxon>Chelicerata</taxon>
        <taxon>Arachnida</taxon>
        <taxon>Acari</taxon>
        <taxon>Parasitiformes</taxon>
        <taxon>Ixodida</taxon>
        <taxon>Ixodoidea</taxon>
        <taxon>Ixodidae</taxon>
        <taxon>Amblyomminae</taxon>
        <taxon>Amblyomma</taxon>
    </lineage>
</organism>
<sequence length="73" mass="8654">MSSTIMTRKVERCRQPHNLKLLELDRTFRMADIIFTISDSTFRCITSTTIKKENKNHQLTVMVQFMTSNSQNW</sequence>
<dbReference type="AlphaFoldDB" id="A0AAQ4DD19"/>
<gene>
    <name evidence="1" type="ORF">V5799_028374</name>
</gene>
<name>A0AAQ4DD19_AMBAM</name>
<comment type="caution">
    <text evidence="1">The sequence shown here is derived from an EMBL/GenBank/DDBJ whole genome shotgun (WGS) entry which is preliminary data.</text>
</comment>
<dbReference type="Proteomes" id="UP001321473">
    <property type="component" value="Unassembled WGS sequence"/>
</dbReference>
<evidence type="ECO:0000313" key="2">
    <source>
        <dbReference type="Proteomes" id="UP001321473"/>
    </source>
</evidence>
<proteinExistence type="predicted"/>
<dbReference type="EMBL" id="JARKHS020032209">
    <property type="protein sequence ID" value="KAK8760359.1"/>
    <property type="molecule type" value="Genomic_DNA"/>
</dbReference>